<feature type="transmembrane region" description="Helical" evidence="1">
    <location>
        <begin position="38"/>
        <end position="59"/>
    </location>
</feature>
<feature type="transmembrane region" description="Helical" evidence="1">
    <location>
        <begin position="6"/>
        <end position="26"/>
    </location>
</feature>
<evidence type="ECO:0000313" key="3">
    <source>
        <dbReference type="Proteomes" id="UP000076234"/>
    </source>
</evidence>
<evidence type="ECO:0000313" key="2">
    <source>
        <dbReference type="EMBL" id="AMU95588.1"/>
    </source>
</evidence>
<protein>
    <submittedName>
        <fullName evidence="2">Uncharacterized protein</fullName>
    </submittedName>
</protein>
<name>A0A142W0J5_9SPHN</name>
<organism evidence="2 3">
    <name type="scientific">Sphingopyxis terrae subsp. terrae NBRC 15098</name>
    <dbReference type="NCBI Taxonomy" id="1219058"/>
    <lineage>
        <taxon>Bacteria</taxon>
        <taxon>Pseudomonadati</taxon>
        <taxon>Pseudomonadota</taxon>
        <taxon>Alphaproteobacteria</taxon>
        <taxon>Sphingomonadales</taxon>
        <taxon>Sphingomonadaceae</taxon>
        <taxon>Sphingopyxis</taxon>
    </lineage>
</organism>
<feature type="transmembrane region" description="Helical" evidence="1">
    <location>
        <begin position="112"/>
        <end position="132"/>
    </location>
</feature>
<evidence type="ECO:0000256" key="1">
    <source>
        <dbReference type="SAM" id="Phobius"/>
    </source>
</evidence>
<reference evidence="3" key="1">
    <citation type="submission" date="2015-11" db="EMBL/GenBank/DDBJ databases">
        <title>Complete genome sequence of a polyethylene glycol-degrading strain Sphingopyxis terrae strain 203-1 (NBRC 15098).</title>
        <authorList>
            <person name="Yoshiyuki O."/>
            <person name="Shouta N."/>
            <person name="Nagata Y."/>
            <person name="Numata M."/>
            <person name="Tsuchikane K."/>
            <person name="Hosoyama A."/>
            <person name="Yamazoe A."/>
            <person name="Tsuda M."/>
            <person name="Fujita N."/>
            <person name="Kawai F."/>
        </authorList>
    </citation>
    <scope>NUCLEOTIDE SEQUENCE [LARGE SCALE GENOMIC DNA]</scope>
    <source>
        <strain evidence="3">203-1</strain>
    </source>
</reference>
<feature type="transmembrane region" description="Helical" evidence="1">
    <location>
        <begin position="71"/>
        <end position="92"/>
    </location>
</feature>
<feature type="transmembrane region" description="Helical" evidence="1">
    <location>
        <begin position="164"/>
        <end position="182"/>
    </location>
</feature>
<keyword evidence="1" id="KW-0472">Membrane</keyword>
<dbReference type="RefSeq" id="WP_062902144.1">
    <property type="nucleotide sequence ID" value="NZ_CP013342.1"/>
</dbReference>
<dbReference type="AlphaFoldDB" id="A0A142W0J5"/>
<proteinExistence type="predicted"/>
<keyword evidence="1" id="KW-0812">Transmembrane</keyword>
<dbReference type="EMBL" id="CP013342">
    <property type="protein sequence ID" value="AMU95588.1"/>
    <property type="molecule type" value="Genomic_DNA"/>
</dbReference>
<keyword evidence="1" id="KW-1133">Transmembrane helix</keyword>
<reference evidence="2 3" key="2">
    <citation type="journal article" date="2016" name="Genome Announc.">
        <title>Complete Genome Sequence of Sphingopyxis terrae Strain 203-1 (NBRC 111660), a Polyethylene Glycol Degrader.</title>
        <authorList>
            <person name="Ohtsubo Y."/>
            <person name="Nonoyama S."/>
            <person name="Nagata Y."/>
            <person name="Numata M."/>
            <person name="Tsuchikane K."/>
            <person name="Hosoyama A."/>
            <person name="Yamazoe A."/>
            <person name="Tsuda M."/>
            <person name="Fujita N."/>
            <person name="Kawai F."/>
        </authorList>
    </citation>
    <scope>NUCLEOTIDE SEQUENCE [LARGE SCALE GENOMIC DNA]</scope>
    <source>
        <strain evidence="2 3">203-1</strain>
    </source>
</reference>
<gene>
    <name evidence="2" type="ORF">AOA14_13310</name>
</gene>
<feature type="transmembrane region" description="Helical" evidence="1">
    <location>
        <begin position="138"/>
        <end position="157"/>
    </location>
</feature>
<sequence>MTGFEFSFSFFGLILGLALAEGLGGLARALKASHRVRIGWPTALLGLFVSCDVVTFWMFGWNLRELLPLNWPILFGGFVVTAVYFVAASLVFPDDPEAWDDLNAHFDKQRRLVIGGVLLANIALVAVTWAFVGLPRAGSLRAFILAWSFFPVAALAIAAKDRRIVVACLIWLLALYPLSAVWH</sequence>
<dbReference type="KEGG" id="ster:AOA14_13310"/>
<dbReference type="Proteomes" id="UP000076234">
    <property type="component" value="Chromosome"/>
</dbReference>
<accession>A0A142W0J5</accession>